<dbReference type="EMBL" id="JAIWYP010000003">
    <property type="protein sequence ID" value="KAH3855758.1"/>
    <property type="molecule type" value="Genomic_DNA"/>
</dbReference>
<organism evidence="2 3">
    <name type="scientific">Dreissena polymorpha</name>
    <name type="common">Zebra mussel</name>
    <name type="synonym">Mytilus polymorpha</name>
    <dbReference type="NCBI Taxonomy" id="45954"/>
    <lineage>
        <taxon>Eukaryota</taxon>
        <taxon>Metazoa</taxon>
        <taxon>Spiralia</taxon>
        <taxon>Lophotrochozoa</taxon>
        <taxon>Mollusca</taxon>
        <taxon>Bivalvia</taxon>
        <taxon>Autobranchia</taxon>
        <taxon>Heteroconchia</taxon>
        <taxon>Euheterodonta</taxon>
        <taxon>Imparidentia</taxon>
        <taxon>Neoheterodontei</taxon>
        <taxon>Myida</taxon>
        <taxon>Dreissenoidea</taxon>
        <taxon>Dreissenidae</taxon>
        <taxon>Dreissena</taxon>
    </lineage>
</organism>
<keyword evidence="3" id="KW-1185">Reference proteome</keyword>
<evidence type="ECO:0000313" key="2">
    <source>
        <dbReference type="EMBL" id="KAH3855758.1"/>
    </source>
</evidence>
<comment type="similarity">
    <text evidence="1">Belongs to the PC-esterase family.</text>
</comment>
<dbReference type="AlphaFoldDB" id="A0A9D4LC45"/>
<reference evidence="2" key="2">
    <citation type="submission" date="2020-11" db="EMBL/GenBank/DDBJ databases">
        <authorList>
            <person name="McCartney M.A."/>
            <person name="Auch B."/>
            <person name="Kono T."/>
            <person name="Mallez S."/>
            <person name="Becker A."/>
            <person name="Gohl D.M."/>
            <person name="Silverstein K.A.T."/>
            <person name="Koren S."/>
            <person name="Bechman K.B."/>
            <person name="Herman A."/>
            <person name="Abrahante J.E."/>
            <person name="Garbe J."/>
        </authorList>
    </citation>
    <scope>NUCLEOTIDE SEQUENCE</scope>
    <source>
        <strain evidence="2">Duluth1</strain>
        <tissue evidence="2">Whole animal</tissue>
    </source>
</reference>
<dbReference type="Gene3D" id="3.40.50.1110">
    <property type="entry name" value="SGNH hydrolase"/>
    <property type="match status" value="1"/>
</dbReference>
<protein>
    <recommendedName>
        <fullName evidence="4">PC-esterase domain-containing protein 1A-like</fullName>
    </recommendedName>
</protein>
<feature type="non-terminal residue" evidence="2">
    <location>
        <position position="281"/>
    </location>
</feature>
<gene>
    <name evidence="2" type="ORF">DPMN_098327</name>
</gene>
<name>A0A9D4LC45_DREPO</name>
<dbReference type="PANTHER" id="PTHR14469">
    <property type="entry name" value="SARCOMA ANTIGEN NY-SAR-23"/>
    <property type="match status" value="1"/>
</dbReference>
<dbReference type="InterPro" id="IPR036514">
    <property type="entry name" value="SGNH_hydro_sf"/>
</dbReference>
<proteinExistence type="inferred from homology"/>
<evidence type="ECO:0008006" key="4">
    <source>
        <dbReference type="Google" id="ProtNLM"/>
    </source>
</evidence>
<sequence length="281" mass="33181">MSDIFLQEDITSLFDNRFIVIIGDSIQRAVYKDFVLLLQKNRYLTDSQLRSKGEFTFSGDKLIEGGQYGEMTNGIRYCEVRQYQISKLCYISYREVRQYQTDFHLVRFYFVTRCYNAYMESILTDLSKDPRPDVILMNSCLWDISRYGPRSVDQYKENLETLFRRFKEVLPESCLVVWNMTLPISKKARGGFLIPQVEYMNSSLRLDILEANFYVHKLALMNGVNTLDLHYYLRHQLQRRAGDGVHWDMTAHRRMTNLILTHIAQAWDVKQPNHAHTVLSL</sequence>
<dbReference type="SUPFAM" id="SSF52266">
    <property type="entry name" value="SGNH hydrolase"/>
    <property type="match status" value="1"/>
</dbReference>
<dbReference type="PANTHER" id="PTHR14469:SF0">
    <property type="entry name" value="FAMILY WITH SEQUENCE SIMILARITY 113"/>
    <property type="match status" value="1"/>
</dbReference>
<evidence type="ECO:0000256" key="1">
    <source>
        <dbReference type="ARBA" id="ARBA00037957"/>
    </source>
</evidence>
<comment type="caution">
    <text evidence="2">The sequence shown here is derived from an EMBL/GenBank/DDBJ whole genome shotgun (WGS) entry which is preliminary data.</text>
</comment>
<reference evidence="2" key="1">
    <citation type="journal article" date="2019" name="bioRxiv">
        <title>The Genome of the Zebra Mussel, Dreissena polymorpha: A Resource for Invasive Species Research.</title>
        <authorList>
            <person name="McCartney M.A."/>
            <person name="Auch B."/>
            <person name="Kono T."/>
            <person name="Mallez S."/>
            <person name="Zhang Y."/>
            <person name="Obille A."/>
            <person name="Becker A."/>
            <person name="Abrahante J.E."/>
            <person name="Garbe J."/>
            <person name="Badalamenti J.P."/>
            <person name="Herman A."/>
            <person name="Mangelson H."/>
            <person name="Liachko I."/>
            <person name="Sullivan S."/>
            <person name="Sone E.D."/>
            <person name="Koren S."/>
            <person name="Silverstein K.A.T."/>
            <person name="Beckman K.B."/>
            <person name="Gohl D.M."/>
        </authorList>
    </citation>
    <scope>NUCLEOTIDE SEQUENCE</scope>
    <source>
        <strain evidence="2">Duluth1</strain>
        <tissue evidence="2">Whole animal</tissue>
    </source>
</reference>
<evidence type="ECO:0000313" key="3">
    <source>
        <dbReference type="Proteomes" id="UP000828390"/>
    </source>
</evidence>
<accession>A0A9D4LC45</accession>
<dbReference type="Proteomes" id="UP000828390">
    <property type="component" value="Unassembled WGS sequence"/>
</dbReference>